<dbReference type="RefSeq" id="WP_048593210.1">
    <property type="nucleotide sequence ID" value="NZ_AP018494.1"/>
</dbReference>
<name>A0A2Z5Y4W0_9ENTE</name>
<feature type="transmembrane region" description="Helical" evidence="1">
    <location>
        <begin position="107"/>
        <end position="134"/>
    </location>
</feature>
<gene>
    <name evidence="2" type="ORF">DAT561_p0002</name>
</gene>
<evidence type="ECO:0000313" key="3">
    <source>
        <dbReference type="Proteomes" id="UP000269226"/>
    </source>
</evidence>
<proteinExistence type="predicted"/>
<dbReference type="GeneID" id="39499530"/>
<protein>
    <submittedName>
        <fullName evidence="2">Uncharacterized protein</fullName>
    </submittedName>
</protein>
<keyword evidence="1" id="KW-0812">Transmembrane</keyword>
<evidence type="ECO:0000313" key="2">
    <source>
        <dbReference type="EMBL" id="BBC61864.1"/>
    </source>
</evidence>
<sequence length="176" mass="20746">MLKNQRNMEKMEKRLTLNQQVKILLEEKRRKKCESERSKEKLGEQHKLEKLKTKLKLYINLSKKEGKIKRFIYASFAFSIINIEAIIISVFVFFVAMLLPFLFRLPILMPIISAVFFDIIFLLCFAFVVIGLMTTDKIILEKIKETKEELEIEIVLEEGKATEEKIKIDQAMIDNE</sequence>
<keyword evidence="1" id="KW-1133">Transmembrane helix</keyword>
<dbReference type="AlphaFoldDB" id="A0A2Z5Y4W0"/>
<accession>A0A2Z5Y4W0</accession>
<dbReference type="EMBL" id="AP018494">
    <property type="protein sequence ID" value="BBC61864.1"/>
    <property type="molecule type" value="Genomic_DNA"/>
</dbReference>
<keyword evidence="1" id="KW-0472">Membrane</keyword>
<dbReference type="Proteomes" id="UP000269226">
    <property type="component" value="Plasmid pMP19"/>
</dbReference>
<evidence type="ECO:0000256" key="1">
    <source>
        <dbReference type="SAM" id="Phobius"/>
    </source>
</evidence>
<organism evidence="2 3">
    <name type="scientific">Melissococcus plutonius</name>
    <dbReference type="NCBI Taxonomy" id="33970"/>
    <lineage>
        <taxon>Bacteria</taxon>
        <taxon>Bacillati</taxon>
        <taxon>Bacillota</taxon>
        <taxon>Bacilli</taxon>
        <taxon>Lactobacillales</taxon>
        <taxon>Enterococcaceae</taxon>
        <taxon>Melissococcus</taxon>
    </lineage>
</organism>
<keyword evidence="2" id="KW-0614">Plasmid</keyword>
<reference evidence="2 3" key="1">
    <citation type="submission" date="2018-01" db="EMBL/GenBank/DDBJ databases">
        <title>Whole genome sequence of Melissococcus plutonius DAT561.</title>
        <authorList>
            <person name="Okumura K."/>
            <person name="Takamatsu D."/>
            <person name="Okura M."/>
        </authorList>
    </citation>
    <scope>NUCLEOTIDE SEQUENCE [LARGE SCALE GENOMIC DNA]</scope>
    <source>
        <strain evidence="2 3">DAT561</strain>
        <plasmid evidence="3">pmp19 dat561 dna</plasmid>
    </source>
</reference>
<feature type="transmembrane region" description="Helical" evidence="1">
    <location>
        <begin position="71"/>
        <end position="101"/>
    </location>
</feature>
<geneLocation type="plasmid" evidence="3">
    <name>pmp19 dat561 dna</name>
</geneLocation>